<evidence type="ECO:0000256" key="6">
    <source>
        <dbReference type="ARBA" id="ARBA00023180"/>
    </source>
</evidence>
<dbReference type="EMBL" id="JAGHKO010000002">
    <property type="protein sequence ID" value="MBO9201410.1"/>
    <property type="molecule type" value="Genomic_DNA"/>
</dbReference>
<evidence type="ECO:0000313" key="8">
    <source>
        <dbReference type="EMBL" id="MBO9201410.1"/>
    </source>
</evidence>
<dbReference type="RefSeq" id="WP_209139459.1">
    <property type="nucleotide sequence ID" value="NZ_JAGHKO010000002.1"/>
</dbReference>
<comment type="similarity">
    <text evidence="2">Belongs to the glycosyl hydrolase 51 family.</text>
</comment>
<evidence type="ECO:0000259" key="7">
    <source>
        <dbReference type="SMART" id="SM00813"/>
    </source>
</evidence>
<evidence type="ECO:0000313" key="9">
    <source>
        <dbReference type="Proteomes" id="UP000677244"/>
    </source>
</evidence>
<evidence type="ECO:0000256" key="2">
    <source>
        <dbReference type="ARBA" id="ARBA00007186"/>
    </source>
</evidence>
<accession>A0ABS3YU45</accession>
<dbReference type="InterPro" id="IPR055235">
    <property type="entry name" value="ASD1_cat"/>
</dbReference>
<evidence type="ECO:0000256" key="4">
    <source>
        <dbReference type="ARBA" id="ARBA00022729"/>
    </source>
</evidence>
<dbReference type="Pfam" id="PF22848">
    <property type="entry name" value="ASD1_dom"/>
    <property type="match status" value="1"/>
</dbReference>
<dbReference type="EC" id="3.2.1.55" evidence="3"/>
<dbReference type="SMART" id="SM00813">
    <property type="entry name" value="Alpha-L-AF_C"/>
    <property type="match status" value="1"/>
</dbReference>
<dbReference type="InterPro" id="IPR013780">
    <property type="entry name" value="Glyco_hydro_b"/>
</dbReference>
<keyword evidence="4" id="KW-0732">Signal</keyword>
<feature type="domain" description="Alpha-L-arabinofuranosidase C-terminal" evidence="7">
    <location>
        <begin position="459"/>
        <end position="646"/>
    </location>
</feature>
<reference evidence="8 9" key="1">
    <citation type="submission" date="2021-03" db="EMBL/GenBank/DDBJ databases">
        <title>Assistant Professor.</title>
        <authorList>
            <person name="Huq M.A."/>
        </authorList>
    </citation>
    <scope>NUCLEOTIDE SEQUENCE [LARGE SCALE GENOMIC DNA]</scope>
    <source>
        <strain evidence="8 9">MAH-29</strain>
    </source>
</reference>
<comment type="caution">
    <text evidence="8">The sequence shown here is derived from an EMBL/GenBank/DDBJ whole genome shotgun (WGS) entry which is preliminary data.</text>
</comment>
<dbReference type="Gene3D" id="3.20.20.80">
    <property type="entry name" value="Glycosidases"/>
    <property type="match status" value="1"/>
</dbReference>
<organism evidence="8 9">
    <name type="scientific">Niastella soli</name>
    <dbReference type="NCBI Taxonomy" id="2821487"/>
    <lineage>
        <taxon>Bacteria</taxon>
        <taxon>Pseudomonadati</taxon>
        <taxon>Bacteroidota</taxon>
        <taxon>Chitinophagia</taxon>
        <taxon>Chitinophagales</taxon>
        <taxon>Chitinophagaceae</taxon>
        <taxon>Niastella</taxon>
    </lineage>
</organism>
<keyword evidence="9" id="KW-1185">Reference proteome</keyword>
<dbReference type="PANTHER" id="PTHR31776:SF0">
    <property type="entry name" value="ALPHA-L-ARABINOFURANOSIDASE 1"/>
    <property type="match status" value="1"/>
</dbReference>
<evidence type="ECO:0000256" key="5">
    <source>
        <dbReference type="ARBA" id="ARBA00022801"/>
    </source>
</evidence>
<gene>
    <name evidence="8" type="ORF">J7I42_14105</name>
</gene>
<evidence type="ECO:0000256" key="3">
    <source>
        <dbReference type="ARBA" id="ARBA00012670"/>
    </source>
</evidence>
<dbReference type="SUPFAM" id="SSF51445">
    <property type="entry name" value="(Trans)glycosidases"/>
    <property type="match status" value="1"/>
</dbReference>
<comment type="catalytic activity">
    <reaction evidence="1">
        <text>Hydrolysis of terminal non-reducing alpha-L-arabinofuranoside residues in alpha-L-arabinosides.</text>
        <dbReference type="EC" id="3.2.1.55"/>
    </reaction>
</comment>
<keyword evidence="5" id="KW-0378">Hydrolase</keyword>
<sequence length="657" mass="74264">MIKRLLVTAIGNLFMIFVSGQEVYKIDIKNTRANIQPTMWGLFFEDINRGADGGLYAELIKNRSFDFPKPMTAWETWPKNVRDGIFLITKDMDPNAKDPKFMTVSTSEKDTVGLVNSGFDGIYFKKGLNYTFTLQYQQVQPGIHVRVFLINTNNRPIGNASMELNAATSKGWQEQQITITPNDSAIVGKLLVIFEGEGKLAVDRISLMPTDTWRDRPGGLRHDLVQKLYDLHPGFLRFPGGCIVEGNQLVHRYQWKNTIGPLNDRLLVQSIWADDVPNRQTPDYMESFGLGFLEYFQLCEDLGASPMPIINCGMSCQFDAAEVVPLSQLEPFIQDALDLIEFANGDVTTTWGAKRAAYGHPDPFKMKILGVGNENWGPQYVERLDLFTKAIKEKYPYINIVNATGYSRNIPVFTYMDSVLRKRNVDIIDEHFYDTPDWFMRNSTRYDSYDRKGPKIFVGEYAAQTDRIGSQKNVNNLMAALSEACFMTGLERNADVVSMAAYAPLFAHVDGWQWTPNLIWFDNITSYNTPSYYVQQLFSLNKGTHVLSLTEGGRTINALDSIWANAVIDTSTNEVIIKVVNPSTSAKRKKISIPSIKDQSVKSIVTVLAGHPDDMNKIEKPDIIKPETKQETLKSNNMVFDFPPYSLTVVRLQTAGR</sequence>
<dbReference type="PANTHER" id="PTHR31776">
    <property type="entry name" value="ALPHA-L-ARABINOFURANOSIDASE 1"/>
    <property type="match status" value="1"/>
</dbReference>
<dbReference type="Pfam" id="PF06964">
    <property type="entry name" value="Alpha-L-AF_C"/>
    <property type="match status" value="1"/>
</dbReference>
<evidence type="ECO:0000256" key="1">
    <source>
        <dbReference type="ARBA" id="ARBA00001462"/>
    </source>
</evidence>
<dbReference type="InterPro" id="IPR051563">
    <property type="entry name" value="Glycosyl_Hydrolase_51"/>
</dbReference>
<name>A0ABS3YU45_9BACT</name>
<dbReference type="SUPFAM" id="SSF51011">
    <property type="entry name" value="Glycosyl hydrolase domain"/>
    <property type="match status" value="1"/>
</dbReference>
<dbReference type="InterPro" id="IPR010720">
    <property type="entry name" value="Alpha-L-AF_C"/>
</dbReference>
<protein>
    <recommendedName>
        <fullName evidence="3">non-reducing end alpha-L-arabinofuranosidase</fullName>
        <ecNumber evidence="3">3.2.1.55</ecNumber>
    </recommendedName>
</protein>
<dbReference type="Gene3D" id="2.60.40.1180">
    <property type="entry name" value="Golgi alpha-mannosidase II"/>
    <property type="match status" value="1"/>
</dbReference>
<dbReference type="Proteomes" id="UP000677244">
    <property type="component" value="Unassembled WGS sequence"/>
</dbReference>
<proteinExistence type="inferred from homology"/>
<dbReference type="InterPro" id="IPR017853">
    <property type="entry name" value="GH"/>
</dbReference>
<keyword evidence="6" id="KW-0325">Glycoprotein</keyword>